<evidence type="ECO:0000256" key="5">
    <source>
        <dbReference type="ARBA" id="ARBA00023136"/>
    </source>
</evidence>
<dbReference type="GeneID" id="24589603"/>
<keyword evidence="4 6" id="KW-1133">Transmembrane helix</keyword>
<dbReference type="GO" id="GO:0016020">
    <property type="term" value="C:membrane"/>
    <property type="evidence" value="ECO:0007669"/>
    <property type="project" value="UniProtKB-SubCell"/>
</dbReference>
<dbReference type="STRING" id="6185.A0A095AIB3"/>
<reference evidence="8" key="4">
    <citation type="journal article" date="2022" name="PLoS Pathog.">
        <title>Chromosome-level genome of Schistosoma haematobium underpins genome-wide explorations of molecular variation.</title>
        <authorList>
            <person name="Stroehlein A.J."/>
            <person name="Korhonen P.K."/>
            <person name="Lee V.V."/>
            <person name="Ralph S.A."/>
            <person name="Mentink-Kane M."/>
            <person name="You H."/>
            <person name="McManus D.P."/>
            <person name="Tchuente L.T."/>
            <person name="Stothard J.R."/>
            <person name="Kaur P."/>
            <person name="Dudchenko O."/>
            <person name="Aiden E.L."/>
            <person name="Yang B."/>
            <person name="Yang H."/>
            <person name="Emery A.M."/>
            <person name="Webster B.L."/>
            <person name="Brindley P.J."/>
            <person name="Rollinson D."/>
            <person name="Chang B.C.H."/>
            <person name="Gasser R.B."/>
            <person name="Young N.D."/>
        </authorList>
    </citation>
    <scope>NUCLEOTIDE SEQUENCE</scope>
</reference>
<sequence length="435" mass="48917">MYTLIVLFYLYLLEGIPYGVQSRFLPLIFRNKGLSLTSLGLHKLLHIPWLLKSFYAPVIDRHVNKRVWLFITFSGLFFCTVLLFHECEQLVSGNNYFMFTISSCLFMYNFWAASQDITVDSLTLSTLTSSQISLGNTIQVVGYKCGAIIGGGFLAWLSAFVEISYLFISLSCLYASGMCFCLIGKYWKFCNVKQFHEKTYIQVNENENSDDEQNLTIVSKRYSYTKAFKIALGHSGGSRCLIVLLLIYKLGEQGSMNMLPLMLLDRGFSLSKVGFWTGVVGQLASIIGSTSGYYIQKKLRSPLTSVLSLMIIRACLQFPLTMIAFKSIWISAPNVSFWIGCSLMNILLVVSGGITTIMFTLMMHCTCSESSKAYQATHYSILSTAELLGKLLFGTIAAYFTDVFGYGVAYLCFLILSILPILYVYKCSGNFRFFP</sequence>
<feature type="transmembrane region" description="Helical" evidence="6">
    <location>
        <begin position="163"/>
        <end position="183"/>
    </location>
</feature>
<dbReference type="InterPro" id="IPR011701">
    <property type="entry name" value="MFS"/>
</dbReference>
<evidence type="ECO:0000313" key="8">
    <source>
        <dbReference type="EMBL" id="KAH9582531.1"/>
    </source>
</evidence>
<gene>
    <name evidence="8" type="primary">ACBD7_1</name>
    <name evidence="8" type="ORF">MS3_00007256</name>
    <name evidence="9" type="ORF">MS3_01888</name>
</gene>
<evidence type="ECO:0000313" key="10">
    <source>
        <dbReference type="Proteomes" id="UP000471633"/>
    </source>
</evidence>
<evidence type="ECO:0000256" key="1">
    <source>
        <dbReference type="ARBA" id="ARBA00004141"/>
    </source>
</evidence>
<feature type="transmembrane region" description="Helical" evidence="6">
    <location>
        <begin position="96"/>
        <end position="113"/>
    </location>
</feature>
<keyword evidence="7" id="KW-0732">Signal</keyword>
<evidence type="ECO:0000256" key="3">
    <source>
        <dbReference type="ARBA" id="ARBA00022692"/>
    </source>
</evidence>
<dbReference type="PANTHER" id="PTHR12778:SF10">
    <property type="entry name" value="MAJOR FACILITATOR SUPERFAMILY DOMAIN-CONTAINING PROTEIN 3"/>
    <property type="match status" value="1"/>
</dbReference>
<dbReference type="AlphaFoldDB" id="A0A095AIB3"/>
<feature type="transmembrane region" description="Helical" evidence="6">
    <location>
        <begin position="273"/>
        <end position="295"/>
    </location>
</feature>
<dbReference type="Proteomes" id="UP000471633">
    <property type="component" value="Unassembled WGS sequence"/>
</dbReference>
<evidence type="ECO:0000313" key="9">
    <source>
        <dbReference type="EMBL" id="KGB33711.1"/>
    </source>
</evidence>
<dbReference type="OrthoDB" id="6415790at2759"/>
<reference evidence="8" key="3">
    <citation type="submission" date="2021-06" db="EMBL/GenBank/DDBJ databases">
        <title>Chromosome-level genome assembly for S. haematobium.</title>
        <authorList>
            <person name="Stroehlein A.J."/>
        </authorList>
    </citation>
    <scope>NUCLEOTIDE SEQUENCE</scope>
</reference>
<keyword evidence="10" id="KW-1185">Reference proteome</keyword>
<dbReference type="EMBL" id="AMPZ03000005">
    <property type="protein sequence ID" value="KAH9582531.1"/>
    <property type="molecule type" value="Genomic_DNA"/>
</dbReference>
<feature type="transmembrane region" description="Helical" evidence="6">
    <location>
        <begin position="335"/>
        <end position="359"/>
    </location>
</feature>
<keyword evidence="3 6" id="KW-0812">Transmembrane</keyword>
<reference evidence="9" key="1">
    <citation type="journal article" date="2012" name="Nat. Genet.">
        <title>Whole-genome sequence of Schistosoma haematobium.</title>
        <authorList>
            <person name="Young N.D."/>
            <person name="Jex A.R."/>
            <person name="Li B."/>
            <person name="Liu S."/>
            <person name="Yang L."/>
            <person name="Xiong Z."/>
            <person name="Li Y."/>
            <person name="Cantacessi C."/>
            <person name="Hall R.S."/>
            <person name="Xu X."/>
            <person name="Chen F."/>
            <person name="Wu X."/>
            <person name="Zerlotini A."/>
            <person name="Oliveira G."/>
            <person name="Hofmann A."/>
            <person name="Zhang G."/>
            <person name="Fang X."/>
            <person name="Kang Y."/>
            <person name="Campbell B.E."/>
            <person name="Loukas A."/>
            <person name="Ranganathan S."/>
            <person name="Rollinson D."/>
            <person name="Rinaldi G."/>
            <person name="Brindley P.J."/>
            <person name="Yang H."/>
            <person name="Wang J."/>
            <person name="Wang J."/>
            <person name="Gasser R.B."/>
        </authorList>
    </citation>
    <scope>NUCLEOTIDE SEQUENCE [LARGE SCALE GENOMIC DNA]</scope>
</reference>
<feature type="transmembrane region" description="Helical" evidence="6">
    <location>
        <begin position="379"/>
        <end position="400"/>
    </location>
</feature>
<comment type="subcellular location">
    <subcellularLocation>
        <location evidence="1">Membrane</location>
        <topology evidence="1">Multi-pass membrane protein</topology>
    </subcellularLocation>
</comment>
<dbReference type="InterPro" id="IPR036259">
    <property type="entry name" value="MFS_trans_sf"/>
</dbReference>
<evidence type="ECO:0000256" key="2">
    <source>
        <dbReference type="ARBA" id="ARBA00022448"/>
    </source>
</evidence>
<dbReference type="RefSeq" id="XP_051066036.1">
    <property type="nucleotide sequence ID" value="XM_051215517.1"/>
</dbReference>
<dbReference type="InterPro" id="IPR004752">
    <property type="entry name" value="AmpG_permease/AT-1"/>
</dbReference>
<name>A0A095AIB3_SCHHA</name>
<evidence type="ECO:0000256" key="7">
    <source>
        <dbReference type="SAM" id="SignalP"/>
    </source>
</evidence>
<proteinExistence type="predicted"/>
<evidence type="ECO:0000256" key="6">
    <source>
        <dbReference type="SAM" id="Phobius"/>
    </source>
</evidence>
<keyword evidence="2" id="KW-0813">Transport</keyword>
<reference evidence="8" key="2">
    <citation type="journal article" date="2019" name="Gigascience">
        <title>High-quality Schistosoma haematobium genome achieved by single-molecule and long-range sequencing.</title>
        <authorList>
            <person name="Stroehlein A.J."/>
            <person name="Korhonen P.K."/>
            <person name="Chong T.M."/>
            <person name="Lim Y.L."/>
            <person name="Chan K.G."/>
            <person name="Webster B."/>
            <person name="Rollinson D."/>
            <person name="Brindley P.J."/>
            <person name="Gasser R.B."/>
            <person name="Young N.D."/>
        </authorList>
    </citation>
    <scope>NUCLEOTIDE SEQUENCE</scope>
</reference>
<feature type="chain" id="PRO_5042326894" evidence="7">
    <location>
        <begin position="23"/>
        <end position="435"/>
    </location>
</feature>
<dbReference type="GO" id="GO:0022857">
    <property type="term" value="F:transmembrane transporter activity"/>
    <property type="evidence" value="ECO:0007669"/>
    <property type="project" value="InterPro"/>
</dbReference>
<dbReference type="Gene3D" id="1.20.1250.20">
    <property type="entry name" value="MFS general substrate transporter like domains"/>
    <property type="match status" value="1"/>
</dbReference>
<keyword evidence="5 6" id="KW-0472">Membrane</keyword>
<dbReference type="CDD" id="cd17485">
    <property type="entry name" value="MFS_MFSD3"/>
    <property type="match status" value="1"/>
</dbReference>
<feature type="transmembrane region" description="Helical" evidence="6">
    <location>
        <begin position="406"/>
        <end position="425"/>
    </location>
</feature>
<feature type="signal peptide" evidence="7">
    <location>
        <begin position="1"/>
        <end position="22"/>
    </location>
</feature>
<protein>
    <submittedName>
        <fullName evidence="8">Acyl-CoA-binding domain-containing protein 7, variant 2</fullName>
    </submittedName>
    <submittedName>
        <fullName evidence="9">Major facilitator superfamily domain-containing protein 3</fullName>
    </submittedName>
</protein>
<feature type="transmembrane region" description="Helical" evidence="6">
    <location>
        <begin position="67"/>
        <end position="84"/>
    </location>
</feature>
<dbReference type="PANTHER" id="PTHR12778">
    <property type="entry name" value="SOLUTE CARRIER FAMILY 33 ACETYL-COA TRANSPORTER -RELATED"/>
    <property type="match status" value="1"/>
</dbReference>
<organism evidence="9">
    <name type="scientific">Schistosoma haematobium</name>
    <name type="common">Blood fluke</name>
    <dbReference type="NCBI Taxonomy" id="6185"/>
    <lineage>
        <taxon>Eukaryota</taxon>
        <taxon>Metazoa</taxon>
        <taxon>Spiralia</taxon>
        <taxon>Lophotrochozoa</taxon>
        <taxon>Platyhelminthes</taxon>
        <taxon>Trematoda</taxon>
        <taxon>Digenea</taxon>
        <taxon>Strigeidida</taxon>
        <taxon>Schistosomatoidea</taxon>
        <taxon>Schistosomatidae</taxon>
        <taxon>Schistosoma</taxon>
    </lineage>
</organism>
<evidence type="ECO:0000256" key="4">
    <source>
        <dbReference type="ARBA" id="ARBA00022989"/>
    </source>
</evidence>
<dbReference type="EMBL" id="KL250564">
    <property type="protein sequence ID" value="KGB33711.1"/>
    <property type="molecule type" value="Genomic_DNA"/>
</dbReference>
<accession>A0A095AIB3</accession>
<dbReference type="SUPFAM" id="SSF103473">
    <property type="entry name" value="MFS general substrate transporter"/>
    <property type="match status" value="1"/>
</dbReference>
<feature type="transmembrane region" description="Helical" evidence="6">
    <location>
        <begin position="230"/>
        <end position="251"/>
    </location>
</feature>
<feature type="transmembrane region" description="Helical" evidence="6">
    <location>
        <begin position="307"/>
        <end position="329"/>
    </location>
</feature>
<dbReference type="CTD" id="24589603"/>
<dbReference type="Pfam" id="PF07690">
    <property type="entry name" value="MFS_1"/>
    <property type="match status" value="1"/>
</dbReference>